<dbReference type="InterPro" id="IPR011042">
    <property type="entry name" value="6-blade_b-propeller_TolB-like"/>
</dbReference>
<dbReference type="SUPFAM" id="SSF50952">
    <property type="entry name" value="Soluble quinoprotein glucose dehydrogenase"/>
    <property type="match status" value="1"/>
</dbReference>
<evidence type="ECO:0000259" key="1">
    <source>
        <dbReference type="Pfam" id="PF07995"/>
    </source>
</evidence>
<dbReference type="Proteomes" id="UP001320898">
    <property type="component" value="Unassembled WGS sequence"/>
</dbReference>
<dbReference type="AlphaFoldDB" id="A0AAW5QYZ2"/>
<dbReference type="PANTHER" id="PTHR19328">
    <property type="entry name" value="HEDGEHOG-INTERACTING PROTEIN"/>
    <property type="match status" value="1"/>
</dbReference>
<name>A0AAW5QYZ2_9HYPH</name>
<dbReference type="Pfam" id="PF07995">
    <property type="entry name" value="GSDH"/>
    <property type="match status" value="1"/>
</dbReference>
<dbReference type="PANTHER" id="PTHR19328:SF75">
    <property type="entry name" value="ALDOSE SUGAR DEHYDROGENASE YLII"/>
    <property type="match status" value="1"/>
</dbReference>
<dbReference type="InterPro" id="IPR011041">
    <property type="entry name" value="Quinoprot_gluc/sorb_DH_b-prop"/>
</dbReference>
<accession>A0AAW5QYZ2</accession>
<feature type="domain" description="Glucose/Sorbosone dehydrogenase" evidence="1">
    <location>
        <begin position="45"/>
        <end position="313"/>
    </location>
</feature>
<evidence type="ECO:0000313" key="3">
    <source>
        <dbReference type="Proteomes" id="UP001320898"/>
    </source>
</evidence>
<proteinExistence type="predicted"/>
<dbReference type="EMBL" id="JALIDZ010000003">
    <property type="protein sequence ID" value="MCT8971626.1"/>
    <property type="molecule type" value="Genomic_DNA"/>
</dbReference>
<dbReference type="RefSeq" id="WP_261615202.1">
    <property type="nucleotide sequence ID" value="NZ_JALIDZ010000003.1"/>
</dbReference>
<evidence type="ECO:0000313" key="2">
    <source>
        <dbReference type="EMBL" id="MCT8971626.1"/>
    </source>
</evidence>
<dbReference type="InterPro" id="IPR012938">
    <property type="entry name" value="Glc/Sorbosone_DH"/>
</dbReference>
<organism evidence="2 3">
    <name type="scientific">Microbaculum marinisediminis</name>
    <dbReference type="NCBI Taxonomy" id="2931392"/>
    <lineage>
        <taxon>Bacteria</taxon>
        <taxon>Pseudomonadati</taxon>
        <taxon>Pseudomonadota</taxon>
        <taxon>Alphaproteobacteria</taxon>
        <taxon>Hyphomicrobiales</taxon>
        <taxon>Tepidamorphaceae</taxon>
        <taxon>Microbaculum</taxon>
    </lineage>
</organism>
<protein>
    <submittedName>
        <fullName evidence="2">PQQ-dependent sugar dehydrogenase</fullName>
    </submittedName>
</protein>
<dbReference type="Gene3D" id="2.120.10.30">
    <property type="entry name" value="TolB, C-terminal domain"/>
    <property type="match status" value="1"/>
</dbReference>
<reference evidence="2 3" key="1">
    <citation type="submission" date="2022-04" db="EMBL/GenBank/DDBJ databases">
        <authorList>
            <person name="Ye Y.-Q."/>
            <person name="Du Z.-J."/>
        </authorList>
    </citation>
    <scope>NUCLEOTIDE SEQUENCE [LARGE SCALE GENOMIC DNA]</scope>
    <source>
        <strain evidence="2 3">A6E488</strain>
    </source>
</reference>
<keyword evidence="3" id="KW-1185">Reference proteome</keyword>
<gene>
    <name evidence="2" type="ORF">MUB46_07145</name>
</gene>
<comment type="caution">
    <text evidence="2">The sequence shown here is derived from an EMBL/GenBank/DDBJ whole genome shotgun (WGS) entry which is preliminary data.</text>
</comment>
<sequence>MALVSAGAVSAAEVPQTADQVAKPGGSLPGNPEVVLVKVAEGFSDPTNVANAGDGSGRLFVVERVGRIKIVNPDGSVQEDPFLDLTNINPLGNDVQTGFVEQGLYSVAFDPNFKDNGYFYVHYASLPFNGDGVIVRFQVDPDSPDAMTPERTNETAKVIMRIEQPWYNHNGGQIEFGPDGYLYIGSGDGGWEGDPYEAGQDLSTPLGKILRIDVHPDDDSRPYAIPKDNPFAEAAKEQLMSLFGITEEQFSKIKTRAIPETWAYGVRNPYEFSFDPKTGDLFIADVGQNHWEEIIYQPGSSKGGENYGWPRMEGIYCHPMTGNPEGEDCAVVGELPAAVYPHQTPYPGADELSDGYGCSAQGLGVVNYGGMDGVYMVGDWCTGRLWGLGWDGSKWQFHEFAQTDLQFTAGGYGEDGTVYAVSANNFYLADQGPEANPPGALWRVTPAGDVPADAEVARTAK</sequence>